<reference evidence="3 4" key="1">
    <citation type="journal article" date="2012" name="Stand. Genomic Sci.">
        <title>Complete genome sequence of Terriglobus saanensis type strain SP1PR4(T), an Acidobacteria from tundra soil.</title>
        <authorList>
            <person name="Rawat S.R."/>
            <person name="Mannisto M.K."/>
            <person name="Starovoytov V."/>
            <person name="Goodwin L."/>
            <person name="Nolan M."/>
            <person name="Hauser L."/>
            <person name="Land M."/>
            <person name="Davenport K.W."/>
            <person name="Woyke T."/>
            <person name="Haggblom M.M."/>
        </authorList>
    </citation>
    <scope>NUCLEOTIDE SEQUENCE</scope>
    <source>
        <strain evidence="4">ATCC BAA-1853 / DSM 23119 / SP1PR4</strain>
    </source>
</reference>
<evidence type="ECO:0000259" key="2">
    <source>
        <dbReference type="Pfam" id="PF01757"/>
    </source>
</evidence>
<dbReference type="PANTHER" id="PTHR23028">
    <property type="entry name" value="ACETYLTRANSFERASE"/>
    <property type="match status" value="1"/>
</dbReference>
<dbReference type="GO" id="GO:0000271">
    <property type="term" value="P:polysaccharide biosynthetic process"/>
    <property type="evidence" value="ECO:0007669"/>
    <property type="project" value="TreeGrafter"/>
</dbReference>
<protein>
    <submittedName>
        <fullName evidence="3">Acyltransferase 3</fullName>
    </submittedName>
</protein>
<dbReference type="KEGG" id="tsa:AciPR4_3700"/>
<keyword evidence="1" id="KW-0472">Membrane</keyword>
<dbReference type="GO" id="GO:0016747">
    <property type="term" value="F:acyltransferase activity, transferring groups other than amino-acyl groups"/>
    <property type="evidence" value="ECO:0007669"/>
    <property type="project" value="InterPro"/>
</dbReference>
<keyword evidence="1" id="KW-0812">Transmembrane</keyword>
<name>E8V0G8_TERSS</name>
<dbReference type="HOGENOM" id="CLU_005679_1_2_0"/>
<evidence type="ECO:0000313" key="3">
    <source>
        <dbReference type="EMBL" id="ADV84451.1"/>
    </source>
</evidence>
<dbReference type="RefSeq" id="WP_013570181.1">
    <property type="nucleotide sequence ID" value="NC_014963.1"/>
</dbReference>
<sequence>MKRISQLDGIRGAAVGAVILHHMASILNIGLGRNVVVLVLYRLLHVGWLGVDIFFVLSGFLITGIILKDRPKPNFWRNFYLRRAFRILPAFTVVFVVTLLMAHYLVPSMQISTSYVLAAIFFLANWTIVNFSEMPMLTHLWSLAVEEQFYFLWPQAAKRMSYTALFKLALGLALGSALLRTALAMTHLNPYILYKITPTRMDGLAIGAALAVGIQLPGVHAFLARWWKRIALASIAMLVLSFLGLKFNLFAFDPWSQVLAIPPTVILVAMTIYASVEGLLPRAVDLFLKGSVITHLGRRSYALYLIHEPINVAVHNSRMHGHLSHLPSGIGVNLLLMIAVVAVSLVLTEVSWHLIENPAQKFRHKLGTAATSQGAAV</sequence>
<feature type="transmembrane region" description="Helical" evidence="1">
    <location>
        <begin position="230"/>
        <end position="252"/>
    </location>
</feature>
<dbReference type="Proteomes" id="UP000006844">
    <property type="component" value="Chromosome"/>
</dbReference>
<proteinExistence type="predicted"/>
<dbReference type="EMBL" id="CP002467">
    <property type="protein sequence ID" value="ADV84451.1"/>
    <property type="molecule type" value="Genomic_DNA"/>
</dbReference>
<feature type="transmembrane region" description="Helical" evidence="1">
    <location>
        <begin position="330"/>
        <end position="355"/>
    </location>
</feature>
<feature type="transmembrane region" description="Helical" evidence="1">
    <location>
        <begin position="112"/>
        <end position="131"/>
    </location>
</feature>
<keyword evidence="1" id="KW-1133">Transmembrane helix</keyword>
<gene>
    <name evidence="3" type="ordered locus">AciPR4_3700</name>
</gene>
<dbReference type="InterPro" id="IPR002656">
    <property type="entry name" value="Acyl_transf_3_dom"/>
</dbReference>
<evidence type="ECO:0000256" key="1">
    <source>
        <dbReference type="SAM" id="Phobius"/>
    </source>
</evidence>
<evidence type="ECO:0000313" key="4">
    <source>
        <dbReference type="Proteomes" id="UP000006844"/>
    </source>
</evidence>
<accession>E8V0G8</accession>
<keyword evidence="4" id="KW-1185">Reference proteome</keyword>
<dbReference type="Pfam" id="PF01757">
    <property type="entry name" value="Acyl_transf_3"/>
    <property type="match status" value="1"/>
</dbReference>
<dbReference type="AlphaFoldDB" id="E8V0G8"/>
<keyword evidence="3" id="KW-0012">Acyltransferase</keyword>
<dbReference type="STRING" id="401053.AciPR4_3700"/>
<feature type="transmembrane region" description="Helical" evidence="1">
    <location>
        <begin position="203"/>
        <end position="223"/>
    </location>
</feature>
<feature type="transmembrane region" description="Helical" evidence="1">
    <location>
        <begin position="87"/>
        <end position="106"/>
    </location>
</feature>
<feature type="transmembrane region" description="Helical" evidence="1">
    <location>
        <begin position="12"/>
        <end position="31"/>
    </location>
</feature>
<feature type="transmembrane region" description="Helical" evidence="1">
    <location>
        <begin position="43"/>
        <end position="67"/>
    </location>
</feature>
<organism evidence="3 4">
    <name type="scientific">Terriglobus saanensis (strain ATCC BAA-1853 / DSM 23119 / SP1PR4)</name>
    <dbReference type="NCBI Taxonomy" id="401053"/>
    <lineage>
        <taxon>Bacteria</taxon>
        <taxon>Pseudomonadati</taxon>
        <taxon>Acidobacteriota</taxon>
        <taxon>Terriglobia</taxon>
        <taxon>Terriglobales</taxon>
        <taxon>Acidobacteriaceae</taxon>
        <taxon>Terriglobus</taxon>
    </lineage>
</organism>
<dbReference type="GO" id="GO:0016020">
    <property type="term" value="C:membrane"/>
    <property type="evidence" value="ECO:0007669"/>
    <property type="project" value="TreeGrafter"/>
</dbReference>
<feature type="transmembrane region" description="Helical" evidence="1">
    <location>
        <begin position="258"/>
        <end position="280"/>
    </location>
</feature>
<dbReference type="PANTHER" id="PTHR23028:SF53">
    <property type="entry name" value="ACYL_TRANSF_3 DOMAIN-CONTAINING PROTEIN"/>
    <property type="match status" value="1"/>
</dbReference>
<feature type="domain" description="Acyltransferase 3" evidence="2">
    <location>
        <begin position="6"/>
        <end position="348"/>
    </location>
</feature>
<feature type="transmembrane region" description="Helical" evidence="1">
    <location>
        <begin position="164"/>
        <end position="183"/>
    </location>
</feature>
<keyword evidence="3" id="KW-0808">Transferase</keyword>
<dbReference type="eggNOG" id="COG1835">
    <property type="taxonomic scope" value="Bacteria"/>
</dbReference>
<dbReference type="InterPro" id="IPR050879">
    <property type="entry name" value="Acyltransferase_3"/>
</dbReference>